<feature type="region of interest" description="Disordered" evidence="1">
    <location>
        <begin position="394"/>
        <end position="447"/>
    </location>
</feature>
<evidence type="ECO:0000313" key="4">
    <source>
        <dbReference type="Proteomes" id="UP001648503"/>
    </source>
</evidence>
<proteinExistence type="predicted"/>
<evidence type="ECO:0000313" key="3">
    <source>
        <dbReference type="EMBL" id="KAH6591320.1"/>
    </source>
</evidence>
<evidence type="ECO:0000256" key="2">
    <source>
        <dbReference type="SAM" id="SignalP"/>
    </source>
</evidence>
<evidence type="ECO:0000256" key="1">
    <source>
        <dbReference type="SAM" id="MobiDB-lite"/>
    </source>
</evidence>
<organism evidence="3 4">
    <name type="scientific">Batrachochytrium salamandrivorans</name>
    <dbReference type="NCBI Taxonomy" id="1357716"/>
    <lineage>
        <taxon>Eukaryota</taxon>
        <taxon>Fungi</taxon>
        <taxon>Fungi incertae sedis</taxon>
        <taxon>Chytridiomycota</taxon>
        <taxon>Chytridiomycota incertae sedis</taxon>
        <taxon>Chytridiomycetes</taxon>
        <taxon>Rhizophydiales</taxon>
        <taxon>Rhizophydiales incertae sedis</taxon>
        <taxon>Batrachochytrium</taxon>
    </lineage>
</organism>
<keyword evidence="4" id="KW-1185">Reference proteome</keyword>
<dbReference type="EMBL" id="JAFCIX010000412">
    <property type="protein sequence ID" value="KAH6591320.1"/>
    <property type="molecule type" value="Genomic_DNA"/>
</dbReference>
<reference evidence="3 4" key="1">
    <citation type="submission" date="2021-02" db="EMBL/GenBank/DDBJ databases">
        <title>Variation within the Batrachochytrium salamandrivorans European outbreak.</title>
        <authorList>
            <person name="Kelly M."/>
            <person name="Pasmans F."/>
            <person name="Shea T.P."/>
            <person name="Munoz J.F."/>
            <person name="Carranza S."/>
            <person name="Cuomo C.A."/>
            <person name="Martel A."/>
        </authorList>
    </citation>
    <scope>NUCLEOTIDE SEQUENCE [LARGE SCALE GENOMIC DNA]</scope>
    <source>
        <strain evidence="3 4">AMFP18/2</strain>
    </source>
</reference>
<feature type="signal peptide" evidence="2">
    <location>
        <begin position="1"/>
        <end position="18"/>
    </location>
</feature>
<feature type="compositionally biased region" description="Basic and acidic residues" evidence="1">
    <location>
        <begin position="422"/>
        <end position="438"/>
    </location>
</feature>
<feature type="region of interest" description="Disordered" evidence="1">
    <location>
        <begin position="124"/>
        <end position="157"/>
    </location>
</feature>
<keyword evidence="2" id="KW-0732">Signal</keyword>
<feature type="chain" id="PRO_5045042106" evidence="2">
    <location>
        <begin position="19"/>
        <end position="447"/>
    </location>
</feature>
<feature type="compositionally biased region" description="Basic and acidic residues" evidence="1">
    <location>
        <begin position="129"/>
        <end position="139"/>
    </location>
</feature>
<dbReference type="Proteomes" id="UP001648503">
    <property type="component" value="Unassembled WGS sequence"/>
</dbReference>
<protein>
    <submittedName>
        <fullName evidence="3">Uncharacterized protein</fullName>
    </submittedName>
</protein>
<accession>A0ABQ8F6D4</accession>
<gene>
    <name evidence="3" type="ORF">BASA50_008764</name>
</gene>
<sequence length="447" mass="52654">MKLAAAAILSLVATATYASPVAYSENQVSAQYSAADESVTVHLEKRTGKRHGFMERIKEIQDSVNHDHHQQGHQQEQDSQQGQTHPRNDYQRLLQERQRQREEEQRLLQQRLKDQREEEQRLLQQRLQDQQRRDQEEQQRLQQEQQESEVEYHQRPKSPMEILQDWKEICLLNPNLYDYRNDKFICPEYIHDNKRPNLVEPPEEEHAQLGTTNKPTDARINSWEEMGDGKHEHKRPEHGQEFYQNREDDYRRLMKTAEGKKRHAEHIRRLEEKRDPNNLDPMLEYQVVIGAHLHDPLEPGPKIIKTESPEHLKSGLKKDIQALCMDAKWVLNQWLNWFEQSIHPGLRLYGDQQLRDRFQWWSGSTSANGKQPNNEAPPQSKVYTKDRRVGFQQLRDRFSGDGSTDANGKQPNNEDPPQSKVYTKDRRVGFQQLRDRFSGDGSTDASA</sequence>
<name>A0ABQ8F6D4_9FUNG</name>
<feature type="compositionally biased region" description="Low complexity" evidence="1">
    <location>
        <begin position="72"/>
        <end position="85"/>
    </location>
</feature>
<comment type="caution">
    <text evidence="3">The sequence shown here is derived from an EMBL/GenBank/DDBJ whole genome shotgun (WGS) entry which is preliminary data.</text>
</comment>
<feature type="region of interest" description="Disordered" evidence="1">
    <location>
        <begin position="63"/>
        <end position="86"/>
    </location>
</feature>
<feature type="compositionally biased region" description="Polar residues" evidence="1">
    <location>
        <begin position="401"/>
        <end position="416"/>
    </location>
</feature>